<gene>
    <name evidence="2" type="ORF">ACFYWW_31530</name>
</gene>
<reference evidence="2 3" key="1">
    <citation type="submission" date="2024-10" db="EMBL/GenBank/DDBJ databases">
        <title>The Natural Products Discovery Center: Release of the First 8490 Sequenced Strains for Exploring Actinobacteria Biosynthetic Diversity.</title>
        <authorList>
            <person name="Kalkreuter E."/>
            <person name="Kautsar S.A."/>
            <person name="Yang D."/>
            <person name="Bader C.D."/>
            <person name="Teijaro C.N."/>
            <person name="Fluegel L."/>
            <person name="Davis C.M."/>
            <person name="Simpson J.R."/>
            <person name="Lauterbach L."/>
            <person name="Steele A.D."/>
            <person name="Gui C."/>
            <person name="Meng S."/>
            <person name="Li G."/>
            <person name="Viehrig K."/>
            <person name="Ye F."/>
            <person name="Su P."/>
            <person name="Kiefer A.F."/>
            <person name="Nichols A."/>
            <person name="Cepeda A.J."/>
            <person name="Yan W."/>
            <person name="Fan B."/>
            <person name="Jiang Y."/>
            <person name="Adhikari A."/>
            <person name="Zheng C.-J."/>
            <person name="Schuster L."/>
            <person name="Cowan T.M."/>
            <person name="Smanski M.J."/>
            <person name="Chevrette M.G."/>
            <person name="De Carvalho L.P.S."/>
            <person name="Shen B."/>
        </authorList>
    </citation>
    <scope>NUCLEOTIDE SEQUENCE [LARGE SCALE GENOMIC DNA]</scope>
    <source>
        <strain evidence="2 3">NPDC003029</strain>
    </source>
</reference>
<sequence>MTDVAVSATPAGLSPAPVDALHQQLRTLDFPPPYQRGDKAARHAAVQADAVNAWLFPHTLYAVVPAGLWHGYPPLTTHRLPASAVAFLGSADGNRGWWLHYSLTPVGHHEDGDLVHTITRIAPCDCGAYIDVELPDQDALVVILDELDMTPGHLGAVRLALADPPGLDRGQAPHQRAGRTAFLRRAAVARDLLARRAGPCPRASPGARWTQPHPCPCEGAPP</sequence>
<accession>A0ABW6RNN0</accession>
<evidence type="ECO:0000313" key="3">
    <source>
        <dbReference type="Proteomes" id="UP001601976"/>
    </source>
</evidence>
<keyword evidence="3" id="KW-1185">Reference proteome</keyword>
<organism evidence="2 3">
    <name type="scientific">Streptomyces flavidovirens</name>
    <dbReference type="NCBI Taxonomy" id="67298"/>
    <lineage>
        <taxon>Bacteria</taxon>
        <taxon>Bacillati</taxon>
        <taxon>Actinomycetota</taxon>
        <taxon>Actinomycetes</taxon>
        <taxon>Kitasatosporales</taxon>
        <taxon>Streptomycetaceae</taxon>
        <taxon>Streptomyces</taxon>
    </lineage>
</organism>
<comment type="caution">
    <text evidence="2">The sequence shown here is derived from an EMBL/GenBank/DDBJ whole genome shotgun (WGS) entry which is preliminary data.</text>
</comment>
<feature type="region of interest" description="Disordered" evidence="1">
    <location>
        <begin position="199"/>
        <end position="222"/>
    </location>
</feature>
<name>A0ABW6RNN0_9ACTN</name>
<evidence type="ECO:0000313" key="2">
    <source>
        <dbReference type="EMBL" id="MFF3343184.1"/>
    </source>
</evidence>
<dbReference type="RefSeq" id="WP_387898659.1">
    <property type="nucleotide sequence ID" value="NZ_JBIAPK010000013.1"/>
</dbReference>
<dbReference type="Proteomes" id="UP001601976">
    <property type="component" value="Unassembled WGS sequence"/>
</dbReference>
<proteinExistence type="predicted"/>
<feature type="compositionally biased region" description="Pro residues" evidence="1">
    <location>
        <begin position="213"/>
        <end position="222"/>
    </location>
</feature>
<evidence type="ECO:0000256" key="1">
    <source>
        <dbReference type="SAM" id="MobiDB-lite"/>
    </source>
</evidence>
<dbReference type="EMBL" id="JBIAPK010000013">
    <property type="protein sequence ID" value="MFF3343184.1"/>
    <property type="molecule type" value="Genomic_DNA"/>
</dbReference>
<evidence type="ECO:0008006" key="4">
    <source>
        <dbReference type="Google" id="ProtNLM"/>
    </source>
</evidence>
<protein>
    <recommendedName>
        <fullName evidence="4">DUF402 domain-containing protein</fullName>
    </recommendedName>
</protein>